<evidence type="ECO:0000256" key="3">
    <source>
        <dbReference type="ARBA" id="ARBA00010617"/>
    </source>
</evidence>
<evidence type="ECO:0000256" key="6">
    <source>
        <dbReference type="ARBA" id="ARBA00023002"/>
    </source>
</evidence>
<evidence type="ECO:0000256" key="4">
    <source>
        <dbReference type="ARBA" id="ARBA00022617"/>
    </source>
</evidence>
<dbReference type="Proteomes" id="UP001498398">
    <property type="component" value="Unassembled WGS sequence"/>
</dbReference>
<accession>A0ABR1JFB9</accession>
<proteinExistence type="inferred from homology"/>
<comment type="caution">
    <text evidence="10">The sequence shown here is derived from an EMBL/GenBank/DDBJ whole genome shotgun (WGS) entry which is preliminary data.</text>
</comment>
<dbReference type="PRINTS" id="PR00463">
    <property type="entry name" value="EP450I"/>
</dbReference>
<reference evidence="10 11" key="1">
    <citation type="submission" date="2024-01" db="EMBL/GenBank/DDBJ databases">
        <title>A draft genome for the cacao thread blight pathogen Marasmiellus scandens.</title>
        <authorList>
            <person name="Baruah I.K."/>
            <person name="Leung J."/>
            <person name="Bukari Y."/>
            <person name="Amoako-Attah I."/>
            <person name="Meinhardt L.W."/>
            <person name="Bailey B.A."/>
            <person name="Cohen S.P."/>
        </authorList>
    </citation>
    <scope>NUCLEOTIDE SEQUENCE [LARGE SCALE GENOMIC DNA]</scope>
    <source>
        <strain evidence="10 11">GH-19</strain>
    </source>
</reference>
<keyword evidence="6 9" id="KW-0560">Oxidoreductase</keyword>
<dbReference type="SUPFAM" id="SSF48264">
    <property type="entry name" value="Cytochrome P450"/>
    <property type="match status" value="1"/>
</dbReference>
<keyword evidence="7 9" id="KW-0408">Iron</keyword>
<dbReference type="PANTHER" id="PTHR46300:SF7">
    <property type="entry name" value="P450, PUTATIVE (EUROFUNG)-RELATED"/>
    <property type="match status" value="1"/>
</dbReference>
<dbReference type="InterPro" id="IPR017972">
    <property type="entry name" value="Cyt_P450_CS"/>
</dbReference>
<name>A0ABR1JFB9_9AGAR</name>
<dbReference type="Pfam" id="PF00067">
    <property type="entry name" value="p450"/>
    <property type="match status" value="1"/>
</dbReference>
<sequence length="526" mass="59367">MELVVLLLCCLVIKALLALYAFNFNRKNVFSLPPGPKRWPFVGSLFCMPKHHAWQTFSRWKEQYGNVIYLDVVGTPIVVINSVSVAKDLLDKRSAIYSDRPHLVMACELQVHAILFSYYLLTLSFLRAGLDQAFPLKQYGEAWRTQRKLVSQHLSQSAMPKYHTIQESEARKFVSRVLSNRSWTSETLKKQVELGVAANIFSVTYGYPLTSADDSFLKQSTRMMDDFSRTTEPGAWLVDTIPQLKRIPAWMPGSGFLKTARDVRSNYEDVIKNLFKWTRNSLDNGAALPSICSKVLSSKGIQVSDTLEEQLSFAAFSVLGGGLDTNISTIMSFILAMILHPDIQARARTEIDDVIGKHRLPTLNDKESLPFVRSVITEVMRLYPAVPLGLPHSLQQDDVYHEMYLPKKSIVLTNVWHMLRDPEVFDRPEVFNPDRYGGLDSEMQKVTDISFGFGRRVCPGRFFAENSIFSMVTTLLATCEILPPHDASGKEYPPESLTVESGTIVFCGPFECTIVPRPEGIGFLED</sequence>
<evidence type="ECO:0000256" key="7">
    <source>
        <dbReference type="ARBA" id="ARBA00023004"/>
    </source>
</evidence>
<evidence type="ECO:0000256" key="8">
    <source>
        <dbReference type="ARBA" id="ARBA00023033"/>
    </source>
</evidence>
<gene>
    <name evidence="10" type="ORF">VKT23_010040</name>
</gene>
<dbReference type="EMBL" id="JBANRG010000018">
    <property type="protein sequence ID" value="KAK7458132.1"/>
    <property type="molecule type" value="Genomic_DNA"/>
</dbReference>
<evidence type="ECO:0000256" key="2">
    <source>
        <dbReference type="ARBA" id="ARBA00005179"/>
    </source>
</evidence>
<comment type="pathway">
    <text evidence="2">Secondary metabolite biosynthesis.</text>
</comment>
<dbReference type="PRINTS" id="PR00385">
    <property type="entry name" value="P450"/>
</dbReference>
<organism evidence="10 11">
    <name type="scientific">Marasmiellus scandens</name>
    <dbReference type="NCBI Taxonomy" id="2682957"/>
    <lineage>
        <taxon>Eukaryota</taxon>
        <taxon>Fungi</taxon>
        <taxon>Dikarya</taxon>
        <taxon>Basidiomycota</taxon>
        <taxon>Agaricomycotina</taxon>
        <taxon>Agaricomycetes</taxon>
        <taxon>Agaricomycetidae</taxon>
        <taxon>Agaricales</taxon>
        <taxon>Marasmiineae</taxon>
        <taxon>Omphalotaceae</taxon>
        <taxon>Marasmiellus</taxon>
    </lineage>
</organism>
<evidence type="ECO:0000313" key="10">
    <source>
        <dbReference type="EMBL" id="KAK7458132.1"/>
    </source>
</evidence>
<evidence type="ECO:0000256" key="9">
    <source>
        <dbReference type="RuleBase" id="RU000461"/>
    </source>
</evidence>
<dbReference type="InterPro" id="IPR036396">
    <property type="entry name" value="Cyt_P450_sf"/>
</dbReference>
<evidence type="ECO:0000256" key="5">
    <source>
        <dbReference type="ARBA" id="ARBA00022723"/>
    </source>
</evidence>
<comment type="cofactor">
    <cofactor evidence="1">
        <name>heme</name>
        <dbReference type="ChEBI" id="CHEBI:30413"/>
    </cofactor>
</comment>
<dbReference type="InterPro" id="IPR001128">
    <property type="entry name" value="Cyt_P450"/>
</dbReference>
<dbReference type="InterPro" id="IPR050364">
    <property type="entry name" value="Cytochrome_P450_fung"/>
</dbReference>
<dbReference type="PANTHER" id="PTHR46300">
    <property type="entry name" value="P450, PUTATIVE (EUROFUNG)-RELATED-RELATED"/>
    <property type="match status" value="1"/>
</dbReference>
<protein>
    <recommendedName>
        <fullName evidence="12">Cytochrome P450</fullName>
    </recommendedName>
</protein>
<comment type="similarity">
    <text evidence="3 9">Belongs to the cytochrome P450 family.</text>
</comment>
<keyword evidence="5 9" id="KW-0479">Metal-binding</keyword>
<keyword evidence="4 9" id="KW-0349">Heme</keyword>
<evidence type="ECO:0000256" key="1">
    <source>
        <dbReference type="ARBA" id="ARBA00001971"/>
    </source>
</evidence>
<dbReference type="Gene3D" id="1.10.630.10">
    <property type="entry name" value="Cytochrome P450"/>
    <property type="match status" value="1"/>
</dbReference>
<dbReference type="PROSITE" id="PS00086">
    <property type="entry name" value="CYTOCHROME_P450"/>
    <property type="match status" value="1"/>
</dbReference>
<dbReference type="CDD" id="cd11065">
    <property type="entry name" value="CYP64-like"/>
    <property type="match status" value="1"/>
</dbReference>
<keyword evidence="8 9" id="KW-0503">Monooxygenase</keyword>
<evidence type="ECO:0000313" key="11">
    <source>
        <dbReference type="Proteomes" id="UP001498398"/>
    </source>
</evidence>
<evidence type="ECO:0008006" key="12">
    <source>
        <dbReference type="Google" id="ProtNLM"/>
    </source>
</evidence>
<keyword evidence="11" id="KW-1185">Reference proteome</keyword>
<dbReference type="InterPro" id="IPR002401">
    <property type="entry name" value="Cyt_P450_E_grp-I"/>
</dbReference>